<evidence type="ECO:0000256" key="8">
    <source>
        <dbReference type="ARBA" id="ARBA00023242"/>
    </source>
</evidence>
<dbReference type="EMBL" id="JANBPT010000455">
    <property type="protein sequence ID" value="KAJ1920016.1"/>
    <property type="molecule type" value="Genomic_DNA"/>
</dbReference>
<evidence type="ECO:0000256" key="9">
    <source>
        <dbReference type="ARBA" id="ARBA00029821"/>
    </source>
</evidence>
<dbReference type="AlphaFoldDB" id="A0A9W8DVV8"/>
<evidence type="ECO:0000256" key="10">
    <source>
        <dbReference type="ARBA" id="ARBA00047770"/>
    </source>
</evidence>
<dbReference type="EC" id="2.1.1.360" evidence="2 11"/>
<gene>
    <name evidence="14" type="primary">DOT1_2</name>
    <name evidence="14" type="ORF">IWQ60_007099</name>
</gene>
<comment type="similarity">
    <text evidence="11">Belongs to the class I-like SAM-binding methyltransferase superfamily. DOT1 family.</text>
</comment>
<evidence type="ECO:0000256" key="12">
    <source>
        <dbReference type="SAM" id="MobiDB-lite"/>
    </source>
</evidence>
<keyword evidence="8 11" id="KW-0539">Nucleus</keyword>
<keyword evidence="7 11" id="KW-0156">Chromatin regulator</keyword>
<dbReference type="GO" id="GO:0006281">
    <property type="term" value="P:DNA repair"/>
    <property type="evidence" value="ECO:0007669"/>
    <property type="project" value="TreeGrafter"/>
</dbReference>
<feature type="region of interest" description="Disordered" evidence="12">
    <location>
        <begin position="1"/>
        <end position="119"/>
    </location>
</feature>
<comment type="subcellular location">
    <subcellularLocation>
        <location evidence="1 11">Nucleus</location>
    </subcellularLocation>
</comment>
<evidence type="ECO:0000313" key="15">
    <source>
        <dbReference type="Proteomes" id="UP001150569"/>
    </source>
</evidence>
<dbReference type="Gene3D" id="3.40.50.150">
    <property type="entry name" value="Vaccinia Virus protein VP39"/>
    <property type="match status" value="1"/>
</dbReference>
<dbReference type="PANTHER" id="PTHR21451">
    <property type="entry name" value="HISTONE H3 METHYLTRANSFERASE"/>
    <property type="match status" value="1"/>
</dbReference>
<evidence type="ECO:0000256" key="5">
    <source>
        <dbReference type="ARBA" id="ARBA00022679"/>
    </source>
</evidence>
<accession>A0A9W8DVV8</accession>
<sequence>MEYLQFLQGLKRPTPRPTAKASKSAPPAPQVRRPSNTLPAVRRPHPAQPGSSSPASEPDSPARRRPIAPPSRSTPVEPRHRLQAPTRAGSTKRKRSRSPVAHRSQARRSLSPIPVPSEVTATPPVVIPASRGLETAVSGTPPISCRELVVNDARAYTTYFTWPDATDPPSLFNPVHLEYPGPGPGEAYVLAVPRSAAGDAYSPVKDLIATVQTIVQHLVPPDTAAASFGTGSTGLLRRLERASNRRLGPDFVAAIAEFSAELARVKATPAFRAHLREVAARGLPLDLVTHLLHQVYSRTVAPHAETLTAYKAFSDQVYGEVNPVLVHDFIRQTGLGPGQVFVDLGCGIGNVVLQVAAEAGCESHGVEVMEQPSRLAATQAREFETRLHAYGLPHGRVAVQRGDFLNTPGLPATLQLADVVLVNNYAFSSTLNQRLLQLFLDLREGTQVISLRSFVPVDYRINARTAANPESILRVRQLPYHSDAVSWTGNGGHYFIHTVDRGPLRAFWARHGGA</sequence>
<keyword evidence="15" id="KW-1185">Reference proteome</keyword>
<name>A0A9W8DVV8_9FUNG</name>
<evidence type="ECO:0000313" key="14">
    <source>
        <dbReference type="EMBL" id="KAJ1920016.1"/>
    </source>
</evidence>
<comment type="caution">
    <text evidence="14">The sequence shown here is derived from an EMBL/GenBank/DDBJ whole genome shotgun (WGS) entry which is preliminary data.</text>
</comment>
<dbReference type="CDD" id="cd02440">
    <property type="entry name" value="AdoMet_MTases"/>
    <property type="match status" value="1"/>
</dbReference>
<proteinExistence type="inferred from homology"/>
<dbReference type="OrthoDB" id="443402at2759"/>
<comment type="function">
    <text evidence="11">Histone methyltransferase that specifically trimethylates histone H3 to form H3K79me3. This methylation is required for telomere silencing and for the pachytene checkpoint during the meiotic cell cycle by allowing the recruitment of RAD9 to double strand breaks. Nucleosomes are preferred as substrate compared to free histone.</text>
</comment>
<dbReference type="GO" id="GO:0005634">
    <property type="term" value="C:nucleus"/>
    <property type="evidence" value="ECO:0007669"/>
    <property type="project" value="UniProtKB-SubCell"/>
</dbReference>
<dbReference type="InterPro" id="IPR025789">
    <property type="entry name" value="DOT1_dom"/>
</dbReference>
<dbReference type="PANTHER" id="PTHR21451:SF0">
    <property type="entry name" value="HISTONE-LYSINE N-METHYLTRANSFERASE, H3 LYSINE-79 SPECIFIC"/>
    <property type="match status" value="1"/>
</dbReference>
<evidence type="ECO:0000256" key="7">
    <source>
        <dbReference type="ARBA" id="ARBA00022853"/>
    </source>
</evidence>
<keyword evidence="5 11" id="KW-0808">Transferase</keyword>
<evidence type="ECO:0000256" key="6">
    <source>
        <dbReference type="ARBA" id="ARBA00022691"/>
    </source>
</evidence>
<comment type="miscellaneous">
    <text evidence="11">In contrast to other lysine histone methyltransferases, it does not contain a SET domain, suggesting the existence of another mechanism for methylation of lysine residues of histones.</text>
</comment>
<organism evidence="14 15">
    <name type="scientific">Tieghemiomyces parasiticus</name>
    <dbReference type="NCBI Taxonomy" id="78921"/>
    <lineage>
        <taxon>Eukaryota</taxon>
        <taxon>Fungi</taxon>
        <taxon>Fungi incertae sedis</taxon>
        <taxon>Zoopagomycota</taxon>
        <taxon>Kickxellomycotina</taxon>
        <taxon>Dimargaritomycetes</taxon>
        <taxon>Dimargaritales</taxon>
        <taxon>Dimargaritaceae</taxon>
        <taxon>Tieghemiomyces</taxon>
    </lineage>
</organism>
<dbReference type="InterPro" id="IPR030445">
    <property type="entry name" value="H3-K79_meTrfase"/>
</dbReference>
<dbReference type="FunFam" id="3.40.50.150:FF:000033">
    <property type="entry name" value="Histone-lysine N-methyltransferase, H3 lysine-79 specific"/>
    <property type="match status" value="1"/>
</dbReference>
<feature type="domain" description="DOT1" evidence="13">
    <location>
        <begin position="186"/>
        <end position="512"/>
    </location>
</feature>
<dbReference type="Proteomes" id="UP001150569">
    <property type="component" value="Unassembled WGS sequence"/>
</dbReference>
<reference evidence="14" key="1">
    <citation type="submission" date="2022-07" db="EMBL/GenBank/DDBJ databases">
        <title>Phylogenomic reconstructions and comparative analyses of Kickxellomycotina fungi.</title>
        <authorList>
            <person name="Reynolds N.K."/>
            <person name="Stajich J.E."/>
            <person name="Barry K."/>
            <person name="Grigoriev I.V."/>
            <person name="Crous P."/>
            <person name="Smith M.E."/>
        </authorList>
    </citation>
    <scope>NUCLEOTIDE SEQUENCE</scope>
    <source>
        <strain evidence="14">RSA 861</strain>
    </source>
</reference>
<dbReference type="InterPro" id="IPR029063">
    <property type="entry name" value="SAM-dependent_MTases_sf"/>
</dbReference>
<evidence type="ECO:0000256" key="4">
    <source>
        <dbReference type="ARBA" id="ARBA00022603"/>
    </source>
</evidence>
<evidence type="ECO:0000256" key="3">
    <source>
        <dbReference type="ARBA" id="ARBA00020987"/>
    </source>
</evidence>
<keyword evidence="4 11" id="KW-0489">Methyltransferase</keyword>
<comment type="catalytic activity">
    <reaction evidence="10 11">
        <text>L-lysyl(79)-[histone H3] + 3 S-adenosyl-L-methionine = N(6),N(6),N(6)-trimethyl-L-lysyl(79)-[histone H3] + 3 S-adenosyl-L-homocysteine + 3 H(+)</text>
        <dbReference type="Rhea" id="RHEA:60328"/>
        <dbReference type="Rhea" id="RHEA-COMP:15549"/>
        <dbReference type="Rhea" id="RHEA-COMP:15552"/>
        <dbReference type="ChEBI" id="CHEBI:15378"/>
        <dbReference type="ChEBI" id="CHEBI:29969"/>
        <dbReference type="ChEBI" id="CHEBI:57856"/>
        <dbReference type="ChEBI" id="CHEBI:59789"/>
        <dbReference type="ChEBI" id="CHEBI:61961"/>
        <dbReference type="EC" id="2.1.1.360"/>
    </reaction>
</comment>
<feature type="compositionally biased region" description="Low complexity" evidence="12">
    <location>
        <begin position="49"/>
        <end position="59"/>
    </location>
</feature>
<dbReference type="GO" id="GO:0000077">
    <property type="term" value="P:DNA damage checkpoint signaling"/>
    <property type="evidence" value="ECO:0007669"/>
    <property type="project" value="TreeGrafter"/>
</dbReference>
<evidence type="ECO:0000256" key="11">
    <source>
        <dbReference type="RuleBase" id="RU271113"/>
    </source>
</evidence>
<dbReference type="SUPFAM" id="SSF53335">
    <property type="entry name" value="S-adenosyl-L-methionine-dependent methyltransferases"/>
    <property type="match status" value="1"/>
</dbReference>
<evidence type="ECO:0000259" key="13">
    <source>
        <dbReference type="PROSITE" id="PS51569"/>
    </source>
</evidence>
<protein>
    <recommendedName>
        <fullName evidence="3 11">Histone-lysine N-methyltransferase, H3 lysine-79 specific</fullName>
        <ecNumber evidence="2 11">2.1.1.360</ecNumber>
    </recommendedName>
    <alternativeName>
        <fullName evidence="9 11">Histone H3-K79 methyltransferase</fullName>
    </alternativeName>
</protein>
<dbReference type="Gene3D" id="1.10.260.170">
    <property type="match status" value="1"/>
</dbReference>
<dbReference type="GO" id="GO:0140956">
    <property type="term" value="F:histone H3K79 trimethyltransferase activity"/>
    <property type="evidence" value="ECO:0007669"/>
    <property type="project" value="UniProtKB-EC"/>
</dbReference>
<dbReference type="PROSITE" id="PS51569">
    <property type="entry name" value="DOT1"/>
    <property type="match status" value="1"/>
</dbReference>
<evidence type="ECO:0000256" key="1">
    <source>
        <dbReference type="ARBA" id="ARBA00004123"/>
    </source>
</evidence>
<dbReference type="GO" id="GO:0032259">
    <property type="term" value="P:methylation"/>
    <property type="evidence" value="ECO:0007669"/>
    <property type="project" value="UniProtKB-KW"/>
</dbReference>
<dbReference type="Pfam" id="PF08123">
    <property type="entry name" value="DOT1"/>
    <property type="match status" value="1"/>
</dbReference>
<evidence type="ECO:0000256" key="2">
    <source>
        <dbReference type="ARBA" id="ARBA00012190"/>
    </source>
</evidence>
<keyword evidence="6 11" id="KW-0949">S-adenosyl-L-methionine</keyword>